<dbReference type="InterPro" id="IPR039924">
    <property type="entry name" value="ICln/Lot5/Saf5"/>
</dbReference>
<dbReference type="GO" id="GO:0006884">
    <property type="term" value="P:cell volume homeostasis"/>
    <property type="evidence" value="ECO:0007669"/>
    <property type="project" value="InterPro"/>
</dbReference>
<comment type="subcellular location">
    <subcellularLocation>
        <location evidence="2">Cytoplasm</location>
    </subcellularLocation>
    <subcellularLocation>
        <location evidence="1">Nucleus</location>
    </subcellularLocation>
</comment>
<keyword evidence="8" id="KW-1185">Reference proteome</keyword>
<protein>
    <recommendedName>
        <fullName evidence="9">Methylosome subunit pICln</fullName>
    </recommendedName>
</protein>
<dbReference type="InterPro" id="IPR011993">
    <property type="entry name" value="PH-like_dom_sf"/>
</dbReference>
<dbReference type="OrthoDB" id="19714at2759"/>
<dbReference type="PANTHER" id="PTHR21399">
    <property type="entry name" value="CHLORIDE CONDUCTANCE REGULATORY PROTEIN ICLN"/>
    <property type="match status" value="1"/>
</dbReference>
<evidence type="ECO:0000256" key="1">
    <source>
        <dbReference type="ARBA" id="ARBA00004123"/>
    </source>
</evidence>
<evidence type="ECO:0000256" key="3">
    <source>
        <dbReference type="ARBA" id="ARBA00007054"/>
    </source>
</evidence>
<dbReference type="Gene3D" id="2.30.29.30">
    <property type="entry name" value="Pleckstrin-homology domain (PH domain)/Phosphotyrosine-binding domain (PTB)"/>
    <property type="match status" value="1"/>
</dbReference>
<evidence type="ECO:0000313" key="8">
    <source>
        <dbReference type="Proteomes" id="UP000565441"/>
    </source>
</evidence>
<comment type="caution">
    <text evidence="7">The sequence shown here is derived from an EMBL/GenBank/DDBJ whole genome shotgun (WGS) entry which is preliminary data.</text>
</comment>
<name>A0A8H5GSS1_9AGAR</name>
<evidence type="ECO:0000256" key="2">
    <source>
        <dbReference type="ARBA" id="ARBA00004496"/>
    </source>
</evidence>
<dbReference type="PRINTS" id="PR01348">
    <property type="entry name" value="ICLNCHANNEL"/>
</dbReference>
<dbReference type="GO" id="GO:0034709">
    <property type="term" value="C:methylosome"/>
    <property type="evidence" value="ECO:0007669"/>
    <property type="project" value="InterPro"/>
</dbReference>
<sequence length="297" mass="32295">MPAVTLITALPTFASPEEHRQIISSTPASFSSIPPVCKHQELNVTVRLDPAVDGFTDQDAAQGTLYVLTSVLVFMSSTGRGFQIEYPAITLHAISRGENGPSIYCQLDESDPSAPGADDDEEDTELRELSILPQQNGAAALEPIFEALSMCAALHPDKNNDGEGLDGDDDAFIDASNFDTFTGDEAQELSEVGRTNAAPSSFLHACFLPCFLDVCFRYRHSLQAALAHLESIIDYPHDLTSQANGIDGSEDEDDREEEEEEEEEKQADAEEAQPAVTTANRWTAQCLQSETNVCTYV</sequence>
<feature type="compositionally biased region" description="Acidic residues" evidence="6">
    <location>
        <begin position="248"/>
        <end position="271"/>
    </location>
</feature>
<dbReference type="GO" id="GO:0005886">
    <property type="term" value="C:plasma membrane"/>
    <property type="evidence" value="ECO:0007669"/>
    <property type="project" value="InterPro"/>
</dbReference>
<gene>
    <name evidence="7" type="ORF">D9615_009739</name>
</gene>
<dbReference type="PANTHER" id="PTHR21399:SF0">
    <property type="entry name" value="METHYLOSOME SUBUNIT PICLN"/>
    <property type="match status" value="1"/>
</dbReference>
<evidence type="ECO:0000256" key="6">
    <source>
        <dbReference type="SAM" id="MobiDB-lite"/>
    </source>
</evidence>
<evidence type="ECO:0000256" key="5">
    <source>
        <dbReference type="ARBA" id="ARBA00023242"/>
    </source>
</evidence>
<evidence type="ECO:0000313" key="7">
    <source>
        <dbReference type="EMBL" id="KAF5370452.1"/>
    </source>
</evidence>
<dbReference type="GO" id="GO:0006821">
    <property type="term" value="P:chloride transport"/>
    <property type="evidence" value="ECO:0007669"/>
    <property type="project" value="InterPro"/>
</dbReference>
<feature type="region of interest" description="Disordered" evidence="6">
    <location>
        <begin position="239"/>
        <end position="281"/>
    </location>
</feature>
<comment type="similarity">
    <text evidence="3">Belongs to the pICln (TC 1.A.47) family.</text>
</comment>
<proteinExistence type="inferred from homology"/>
<accession>A0A8H5GSS1</accession>
<keyword evidence="5" id="KW-0539">Nucleus</keyword>
<dbReference type="AlphaFoldDB" id="A0A8H5GSS1"/>
<dbReference type="GO" id="GO:0005681">
    <property type="term" value="C:spliceosomal complex"/>
    <property type="evidence" value="ECO:0007669"/>
    <property type="project" value="TreeGrafter"/>
</dbReference>
<dbReference type="Proteomes" id="UP000565441">
    <property type="component" value="Unassembled WGS sequence"/>
</dbReference>
<dbReference type="InterPro" id="IPR003521">
    <property type="entry name" value="ICln"/>
</dbReference>
<evidence type="ECO:0008006" key="9">
    <source>
        <dbReference type="Google" id="ProtNLM"/>
    </source>
</evidence>
<evidence type="ECO:0000256" key="4">
    <source>
        <dbReference type="ARBA" id="ARBA00022490"/>
    </source>
</evidence>
<dbReference type="GO" id="GO:0000387">
    <property type="term" value="P:spliceosomal snRNP assembly"/>
    <property type="evidence" value="ECO:0007669"/>
    <property type="project" value="InterPro"/>
</dbReference>
<dbReference type="GO" id="GO:0005829">
    <property type="term" value="C:cytosol"/>
    <property type="evidence" value="ECO:0007669"/>
    <property type="project" value="InterPro"/>
</dbReference>
<dbReference type="Pfam" id="PF03517">
    <property type="entry name" value="Voldacs"/>
    <property type="match status" value="1"/>
</dbReference>
<reference evidence="7 8" key="1">
    <citation type="journal article" date="2020" name="ISME J.">
        <title>Uncovering the hidden diversity of litter-decomposition mechanisms in mushroom-forming fungi.</title>
        <authorList>
            <person name="Floudas D."/>
            <person name="Bentzer J."/>
            <person name="Ahren D."/>
            <person name="Johansson T."/>
            <person name="Persson P."/>
            <person name="Tunlid A."/>
        </authorList>
    </citation>
    <scope>NUCLEOTIDE SEQUENCE [LARGE SCALE GENOMIC DNA]</scope>
    <source>
        <strain evidence="7 8">CBS 661.87</strain>
    </source>
</reference>
<keyword evidence="4" id="KW-0963">Cytoplasm</keyword>
<organism evidence="7 8">
    <name type="scientific">Tricholomella constricta</name>
    <dbReference type="NCBI Taxonomy" id="117010"/>
    <lineage>
        <taxon>Eukaryota</taxon>
        <taxon>Fungi</taxon>
        <taxon>Dikarya</taxon>
        <taxon>Basidiomycota</taxon>
        <taxon>Agaricomycotina</taxon>
        <taxon>Agaricomycetes</taxon>
        <taxon>Agaricomycetidae</taxon>
        <taxon>Agaricales</taxon>
        <taxon>Tricholomatineae</taxon>
        <taxon>Lyophyllaceae</taxon>
        <taxon>Tricholomella</taxon>
    </lineage>
</organism>
<dbReference type="EMBL" id="JAACJP010000052">
    <property type="protein sequence ID" value="KAF5370452.1"/>
    <property type="molecule type" value="Genomic_DNA"/>
</dbReference>
<dbReference type="GO" id="GO:0034715">
    <property type="term" value="C:pICln-Sm protein complex"/>
    <property type="evidence" value="ECO:0007669"/>
    <property type="project" value="InterPro"/>
</dbReference>
<dbReference type="GO" id="GO:0045292">
    <property type="term" value="P:mRNA cis splicing, via spliceosome"/>
    <property type="evidence" value="ECO:0007669"/>
    <property type="project" value="TreeGrafter"/>
</dbReference>